<dbReference type="PANTHER" id="PTHR31953">
    <property type="entry name" value="BETA-FRUCTOFURANOSIDASE, INSOLUBLE ISOENZYME CWINV1-RELATED"/>
    <property type="match status" value="1"/>
</dbReference>
<dbReference type="EMBL" id="BSYO01000024">
    <property type="protein sequence ID" value="GMH22048.1"/>
    <property type="molecule type" value="Genomic_DNA"/>
</dbReference>
<dbReference type="SUPFAM" id="SSF49899">
    <property type="entry name" value="Concanavalin A-like lectins/glucanases"/>
    <property type="match status" value="1"/>
</dbReference>
<evidence type="ECO:0000313" key="2">
    <source>
        <dbReference type="EMBL" id="GMH22048.1"/>
    </source>
</evidence>
<dbReference type="Proteomes" id="UP001279734">
    <property type="component" value="Unassembled WGS sequence"/>
</dbReference>
<sequence length="135" mass="14970">MIQGGVGPFGLLTLAFKGLEVYTAIFFRVFKSLHKHVVLMCSDQNRSSLNPTNDKTTYDTFVDVNLIHGELSLITLIDHSVVESFGAMGKNCITVRVYPTLAVDDNAHLYAFNCGTEKVEVTRLAAWSMKKAQIN</sequence>
<protein>
    <recommendedName>
        <fullName evidence="1">Glycosyl hydrolase family 32 C-terminal domain-containing protein</fullName>
    </recommendedName>
</protein>
<evidence type="ECO:0000259" key="1">
    <source>
        <dbReference type="Pfam" id="PF08244"/>
    </source>
</evidence>
<dbReference type="InterPro" id="IPR013189">
    <property type="entry name" value="Glyco_hydro_32_C"/>
</dbReference>
<evidence type="ECO:0000313" key="3">
    <source>
        <dbReference type="Proteomes" id="UP001279734"/>
    </source>
</evidence>
<dbReference type="AlphaFoldDB" id="A0AAD3XY94"/>
<dbReference type="InterPro" id="IPR013320">
    <property type="entry name" value="ConA-like_dom_sf"/>
</dbReference>
<dbReference type="InterPro" id="IPR050551">
    <property type="entry name" value="Fructan_Metab_Enzymes"/>
</dbReference>
<comment type="caution">
    <text evidence="2">The sequence shown here is derived from an EMBL/GenBank/DDBJ whole genome shotgun (WGS) entry which is preliminary data.</text>
</comment>
<gene>
    <name evidence="2" type="ORF">Nepgr_023891</name>
</gene>
<name>A0AAD3XY94_NEPGR</name>
<dbReference type="Gene3D" id="2.60.120.560">
    <property type="entry name" value="Exo-inulinase, domain 1"/>
    <property type="match status" value="1"/>
</dbReference>
<dbReference type="Pfam" id="PF08244">
    <property type="entry name" value="Glyco_hydro_32C"/>
    <property type="match status" value="1"/>
</dbReference>
<organism evidence="2 3">
    <name type="scientific">Nepenthes gracilis</name>
    <name type="common">Slender pitcher plant</name>
    <dbReference type="NCBI Taxonomy" id="150966"/>
    <lineage>
        <taxon>Eukaryota</taxon>
        <taxon>Viridiplantae</taxon>
        <taxon>Streptophyta</taxon>
        <taxon>Embryophyta</taxon>
        <taxon>Tracheophyta</taxon>
        <taxon>Spermatophyta</taxon>
        <taxon>Magnoliopsida</taxon>
        <taxon>eudicotyledons</taxon>
        <taxon>Gunneridae</taxon>
        <taxon>Pentapetalae</taxon>
        <taxon>Caryophyllales</taxon>
        <taxon>Nepenthaceae</taxon>
        <taxon>Nepenthes</taxon>
    </lineage>
</organism>
<keyword evidence="3" id="KW-1185">Reference proteome</keyword>
<proteinExistence type="predicted"/>
<reference evidence="2" key="1">
    <citation type="submission" date="2023-05" db="EMBL/GenBank/DDBJ databases">
        <title>Nepenthes gracilis genome sequencing.</title>
        <authorList>
            <person name="Fukushima K."/>
        </authorList>
    </citation>
    <scope>NUCLEOTIDE SEQUENCE</scope>
    <source>
        <strain evidence="2">SING2019-196</strain>
    </source>
</reference>
<feature type="domain" description="Glycosyl hydrolase family 32 C-terminal" evidence="1">
    <location>
        <begin position="4"/>
        <end position="128"/>
    </location>
</feature>
<accession>A0AAD3XY94</accession>